<dbReference type="AlphaFoldDB" id="A0A8J5CQU1"/>
<reference evidence="3" key="1">
    <citation type="submission" date="2020-07" db="EMBL/GenBank/DDBJ databases">
        <title>The High-quality genome of the commercially important snow crab, Chionoecetes opilio.</title>
        <authorList>
            <person name="Jeong J.-H."/>
            <person name="Ryu S."/>
        </authorList>
    </citation>
    <scope>NUCLEOTIDE SEQUENCE</scope>
    <source>
        <strain evidence="3">MADBK_172401_WGS</strain>
        <tissue evidence="3">Digestive gland</tissue>
    </source>
</reference>
<feature type="compositionally biased region" description="Pro residues" evidence="1">
    <location>
        <begin position="78"/>
        <end position="87"/>
    </location>
</feature>
<proteinExistence type="predicted"/>
<dbReference type="Gene3D" id="3.10.100.10">
    <property type="entry name" value="Mannose-Binding Protein A, subunit A"/>
    <property type="match status" value="1"/>
</dbReference>
<keyword evidence="3" id="KW-0675">Receptor</keyword>
<dbReference type="PANTHER" id="PTHR22801:SF63">
    <property type="entry name" value="C-TYPE LECTIN DOMAIN-CONTAINING PROTEIN"/>
    <property type="match status" value="1"/>
</dbReference>
<dbReference type="InterPro" id="IPR001304">
    <property type="entry name" value="C-type_lectin-like"/>
</dbReference>
<evidence type="ECO:0000259" key="2">
    <source>
        <dbReference type="PROSITE" id="PS50041"/>
    </source>
</evidence>
<dbReference type="CDD" id="cd00037">
    <property type="entry name" value="CLECT"/>
    <property type="match status" value="1"/>
</dbReference>
<feature type="region of interest" description="Disordered" evidence="1">
    <location>
        <begin position="74"/>
        <end position="93"/>
    </location>
</feature>
<dbReference type="PROSITE" id="PS50041">
    <property type="entry name" value="C_TYPE_LECTIN_2"/>
    <property type="match status" value="1"/>
</dbReference>
<dbReference type="Pfam" id="PF00059">
    <property type="entry name" value="Lectin_C"/>
    <property type="match status" value="1"/>
</dbReference>
<dbReference type="OrthoDB" id="6340082at2759"/>
<protein>
    <submittedName>
        <fullName evidence="3">Macrophage mannose receptor 1</fullName>
    </submittedName>
</protein>
<organism evidence="3 4">
    <name type="scientific">Chionoecetes opilio</name>
    <name type="common">Atlantic snow crab</name>
    <name type="synonym">Cancer opilio</name>
    <dbReference type="NCBI Taxonomy" id="41210"/>
    <lineage>
        <taxon>Eukaryota</taxon>
        <taxon>Metazoa</taxon>
        <taxon>Ecdysozoa</taxon>
        <taxon>Arthropoda</taxon>
        <taxon>Crustacea</taxon>
        <taxon>Multicrustacea</taxon>
        <taxon>Malacostraca</taxon>
        <taxon>Eumalacostraca</taxon>
        <taxon>Eucarida</taxon>
        <taxon>Decapoda</taxon>
        <taxon>Pleocyemata</taxon>
        <taxon>Brachyura</taxon>
        <taxon>Eubrachyura</taxon>
        <taxon>Majoidea</taxon>
        <taxon>Majidae</taxon>
        <taxon>Chionoecetes</taxon>
    </lineage>
</organism>
<dbReference type="InterPro" id="IPR016186">
    <property type="entry name" value="C-type_lectin-like/link_sf"/>
</dbReference>
<dbReference type="InterPro" id="IPR016187">
    <property type="entry name" value="CTDL_fold"/>
</dbReference>
<dbReference type="Proteomes" id="UP000770661">
    <property type="component" value="Unassembled WGS sequence"/>
</dbReference>
<name>A0A8J5CQU1_CHIOP</name>
<dbReference type="PANTHER" id="PTHR22801">
    <property type="entry name" value="LITHOSTATHINE"/>
    <property type="match status" value="1"/>
</dbReference>
<dbReference type="InterPro" id="IPR050801">
    <property type="entry name" value="Ca-Dep_Lectins_ImmuneDev"/>
</dbReference>
<gene>
    <name evidence="3" type="primary">MRC1_2</name>
    <name evidence="3" type="ORF">GWK47_053426</name>
</gene>
<sequence length="245" mass="26781">MPGRLIIPEAPPYNSIKAQREEGIAQCPRSAAAVLLRACPPPPMCYALPLLLVLATCVHGAALEPTSPWLSHIRSSVPPSPSPPPGVVPQGASGRQGEALAAALIQLLQKAATAPACPHPYTQVVHECFYHHMKKLTWLQGRRVCQGMGGDLAEPRHIYALQTTWPASTVCPGYFWVGGTSEGGDGTWRWMSGRPLDPKDWLFSRPDNQGGDENCLELVISDYPKVFNDETCSLAQRFICQYRQE</sequence>
<dbReference type="SUPFAM" id="SSF56436">
    <property type="entry name" value="C-type lectin-like"/>
    <property type="match status" value="1"/>
</dbReference>
<accession>A0A8J5CQU1</accession>
<evidence type="ECO:0000256" key="1">
    <source>
        <dbReference type="SAM" id="MobiDB-lite"/>
    </source>
</evidence>
<evidence type="ECO:0000313" key="4">
    <source>
        <dbReference type="Proteomes" id="UP000770661"/>
    </source>
</evidence>
<dbReference type="EMBL" id="JACEEZ010016852">
    <property type="protein sequence ID" value="KAG0717960.1"/>
    <property type="molecule type" value="Genomic_DNA"/>
</dbReference>
<dbReference type="SMART" id="SM00034">
    <property type="entry name" value="CLECT"/>
    <property type="match status" value="1"/>
</dbReference>
<keyword evidence="4" id="KW-1185">Reference proteome</keyword>
<evidence type="ECO:0000313" key="3">
    <source>
        <dbReference type="EMBL" id="KAG0717960.1"/>
    </source>
</evidence>
<comment type="caution">
    <text evidence="3">The sequence shown here is derived from an EMBL/GenBank/DDBJ whole genome shotgun (WGS) entry which is preliminary data.</text>
</comment>
<feature type="domain" description="C-type lectin" evidence="2">
    <location>
        <begin position="128"/>
        <end position="241"/>
    </location>
</feature>